<dbReference type="Pfam" id="PF00293">
    <property type="entry name" value="NUDIX"/>
    <property type="match status" value="1"/>
</dbReference>
<dbReference type="Gene3D" id="3.90.79.10">
    <property type="entry name" value="Nucleoside Triphosphate Pyrophosphohydrolase"/>
    <property type="match status" value="1"/>
</dbReference>
<evidence type="ECO:0000313" key="4">
    <source>
        <dbReference type="EMBL" id="KAF7192063.1"/>
    </source>
</evidence>
<dbReference type="PROSITE" id="PS51462">
    <property type="entry name" value="NUDIX"/>
    <property type="match status" value="1"/>
</dbReference>
<comment type="caution">
    <text evidence="4">The sequence shown here is derived from an EMBL/GenBank/DDBJ whole genome shotgun (WGS) entry which is preliminary data.</text>
</comment>
<feature type="domain" description="Nudix hydrolase" evidence="3">
    <location>
        <begin position="25"/>
        <end position="156"/>
    </location>
</feature>
<dbReference type="Proteomes" id="UP000660729">
    <property type="component" value="Unassembled WGS sequence"/>
</dbReference>
<dbReference type="CDD" id="cd02883">
    <property type="entry name" value="NUDIX_Hydrolase"/>
    <property type="match status" value="1"/>
</dbReference>
<name>A0A8H6RJ49_9PEZI</name>
<dbReference type="SUPFAM" id="SSF55811">
    <property type="entry name" value="Nudix"/>
    <property type="match status" value="1"/>
</dbReference>
<dbReference type="AlphaFoldDB" id="A0A8H6RJ49"/>
<accession>A0A8H6RJ49</accession>
<gene>
    <name evidence="4" type="ORF">HII31_06708</name>
</gene>
<dbReference type="PROSITE" id="PS00893">
    <property type="entry name" value="NUDIX_BOX"/>
    <property type="match status" value="1"/>
</dbReference>
<dbReference type="PANTHER" id="PTHR43736">
    <property type="entry name" value="ADP-RIBOSE PYROPHOSPHATASE"/>
    <property type="match status" value="1"/>
</dbReference>
<dbReference type="PRINTS" id="PR00502">
    <property type="entry name" value="NUDIXFAMILY"/>
</dbReference>
<evidence type="ECO:0000256" key="1">
    <source>
        <dbReference type="ARBA" id="ARBA00022801"/>
    </source>
</evidence>
<dbReference type="InterPro" id="IPR020084">
    <property type="entry name" value="NUDIX_hydrolase_CS"/>
</dbReference>
<comment type="similarity">
    <text evidence="2">Belongs to the Nudix hydrolase family.</text>
</comment>
<proteinExistence type="inferred from homology"/>
<dbReference type="InterPro" id="IPR000086">
    <property type="entry name" value="NUDIX_hydrolase_dom"/>
</dbReference>
<sequence>MTSTSKHSVRLETLLSTKREDLPKGIRYVTGGSIFHPNTSKLLILKRASTDVFPGYWEVPGGSMEPNETVLEGLSREVLEETGLIVESVVYRLEDNELEDNGRKWVQFHFVVEVKDVSKIRLDPKEHEEWMWAREEDVQPLLRLPGQRRVMEEGFQFMREKGRGGKL</sequence>
<dbReference type="OrthoDB" id="276276at2759"/>
<evidence type="ECO:0000259" key="3">
    <source>
        <dbReference type="PROSITE" id="PS51462"/>
    </source>
</evidence>
<keyword evidence="5" id="KW-1185">Reference proteome</keyword>
<keyword evidence="1 2" id="KW-0378">Hydrolase</keyword>
<reference evidence="4" key="1">
    <citation type="submission" date="2020-04" db="EMBL/GenBank/DDBJ databases">
        <title>Draft genome resource of the tomato pathogen Pseudocercospora fuligena.</title>
        <authorList>
            <person name="Zaccaron A."/>
        </authorList>
    </citation>
    <scope>NUCLEOTIDE SEQUENCE</scope>
    <source>
        <strain evidence="4">PF001</strain>
    </source>
</reference>
<organism evidence="4 5">
    <name type="scientific">Pseudocercospora fuligena</name>
    <dbReference type="NCBI Taxonomy" id="685502"/>
    <lineage>
        <taxon>Eukaryota</taxon>
        <taxon>Fungi</taxon>
        <taxon>Dikarya</taxon>
        <taxon>Ascomycota</taxon>
        <taxon>Pezizomycotina</taxon>
        <taxon>Dothideomycetes</taxon>
        <taxon>Dothideomycetidae</taxon>
        <taxon>Mycosphaerellales</taxon>
        <taxon>Mycosphaerellaceae</taxon>
        <taxon>Pseudocercospora</taxon>
    </lineage>
</organism>
<evidence type="ECO:0000313" key="5">
    <source>
        <dbReference type="Proteomes" id="UP000660729"/>
    </source>
</evidence>
<evidence type="ECO:0000256" key="2">
    <source>
        <dbReference type="RuleBase" id="RU003476"/>
    </source>
</evidence>
<dbReference type="PANTHER" id="PTHR43736:SF1">
    <property type="entry name" value="DIHYDRONEOPTERIN TRIPHOSPHATE DIPHOSPHATASE"/>
    <property type="match status" value="1"/>
</dbReference>
<dbReference type="InterPro" id="IPR015797">
    <property type="entry name" value="NUDIX_hydrolase-like_dom_sf"/>
</dbReference>
<protein>
    <submittedName>
        <fullName evidence="4">8-oxo-dGDP phosphatase NUDT18</fullName>
    </submittedName>
</protein>
<dbReference type="EMBL" id="JABCIY010000151">
    <property type="protein sequence ID" value="KAF7192063.1"/>
    <property type="molecule type" value="Genomic_DNA"/>
</dbReference>
<dbReference type="InterPro" id="IPR020476">
    <property type="entry name" value="Nudix_hydrolase"/>
</dbReference>
<dbReference type="GO" id="GO:0016787">
    <property type="term" value="F:hydrolase activity"/>
    <property type="evidence" value="ECO:0007669"/>
    <property type="project" value="UniProtKB-KW"/>
</dbReference>